<organism evidence="2 3">
    <name type="scientific">Corynascus novoguineensis</name>
    <dbReference type="NCBI Taxonomy" id="1126955"/>
    <lineage>
        <taxon>Eukaryota</taxon>
        <taxon>Fungi</taxon>
        <taxon>Dikarya</taxon>
        <taxon>Ascomycota</taxon>
        <taxon>Pezizomycotina</taxon>
        <taxon>Sordariomycetes</taxon>
        <taxon>Sordariomycetidae</taxon>
        <taxon>Sordariales</taxon>
        <taxon>Chaetomiaceae</taxon>
        <taxon>Corynascus</taxon>
    </lineage>
</organism>
<evidence type="ECO:0000313" key="3">
    <source>
        <dbReference type="Proteomes" id="UP001303647"/>
    </source>
</evidence>
<feature type="signal peptide" evidence="1">
    <location>
        <begin position="1"/>
        <end position="19"/>
    </location>
</feature>
<sequence length="80" mass="8331">MVSAKFLLALLPLALTATALPGSKSSLVQRQCFPPTGCTLVGDCEYCCASNPGGVCHPAHEGAPCPNPSHTKYHCDDSSR</sequence>
<reference evidence="2" key="2">
    <citation type="submission" date="2023-05" db="EMBL/GenBank/DDBJ databases">
        <authorList>
            <consortium name="Lawrence Berkeley National Laboratory"/>
            <person name="Steindorff A."/>
            <person name="Hensen N."/>
            <person name="Bonometti L."/>
            <person name="Westerberg I."/>
            <person name="Brannstrom I.O."/>
            <person name="Guillou S."/>
            <person name="Cros-Aarteil S."/>
            <person name="Calhoun S."/>
            <person name="Haridas S."/>
            <person name="Kuo A."/>
            <person name="Mondo S."/>
            <person name="Pangilinan J."/>
            <person name="Riley R."/>
            <person name="Labutti K."/>
            <person name="Andreopoulos B."/>
            <person name="Lipzen A."/>
            <person name="Chen C."/>
            <person name="Yanf M."/>
            <person name="Daum C."/>
            <person name="Ng V."/>
            <person name="Clum A."/>
            <person name="Ohm R."/>
            <person name="Martin F."/>
            <person name="Silar P."/>
            <person name="Natvig D."/>
            <person name="Lalanne C."/>
            <person name="Gautier V."/>
            <person name="Ament-Velasquez S.L."/>
            <person name="Kruys A."/>
            <person name="Hutchinson M.I."/>
            <person name="Powell A.J."/>
            <person name="Barry K."/>
            <person name="Miller A.N."/>
            <person name="Grigoriev I.V."/>
            <person name="Debuchy R."/>
            <person name="Gladieux P."/>
            <person name="Thoren M.H."/>
            <person name="Johannesson H."/>
        </authorList>
    </citation>
    <scope>NUCLEOTIDE SEQUENCE</scope>
    <source>
        <strain evidence="2">CBS 359.72</strain>
    </source>
</reference>
<reference evidence="2" key="1">
    <citation type="journal article" date="2023" name="Mol. Phylogenet. Evol.">
        <title>Genome-scale phylogeny and comparative genomics of the fungal order Sordariales.</title>
        <authorList>
            <person name="Hensen N."/>
            <person name="Bonometti L."/>
            <person name="Westerberg I."/>
            <person name="Brannstrom I.O."/>
            <person name="Guillou S."/>
            <person name="Cros-Aarteil S."/>
            <person name="Calhoun S."/>
            <person name="Haridas S."/>
            <person name="Kuo A."/>
            <person name="Mondo S."/>
            <person name="Pangilinan J."/>
            <person name="Riley R."/>
            <person name="LaButti K."/>
            <person name="Andreopoulos B."/>
            <person name="Lipzen A."/>
            <person name="Chen C."/>
            <person name="Yan M."/>
            <person name="Daum C."/>
            <person name="Ng V."/>
            <person name="Clum A."/>
            <person name="Steindorff A."/>
            <person name="Ohm R.A."/>
            <person name="Martin F."/>
            <person name="Silar P."/>
            <person name="Natvig D.O."/>
            <person name="Lalanne C."/>
            <person name="Gautier V."/>
            <person name="Ament-Velasquez S.L."/>
            <person name="Kruys A."/>
            <person name="Hutchinson M.I."/>
            <person name="Powell A.J."/>
            <person name="Barry K."/>
            <person name="Miller A.N."/>
            <person name="Grigoriev I.V."/>
            <person name="Debuchy R."/>
            <person name="Gladieux P."/>
            <person name="Hiltunen Thoren M."/>
            <person name="Johannesson H."/>
        </authorList>
    </citation>
    <scope>NUCLEOTIDE SEQUENCE</scope>
    <source>
        <strain evidence="2">CBS 359.72</strain>
    </source>
</reference>
<evidence type="ECO:0000313" key="2">
    <source>
        <dbReference type="EMBL" id="KAK4243076.1"/>
    </source>
</evidence>
<accession>A0AAN7HAW9</accession>
<dbReference type="EMBL" id="MU857887">
    <property type="protein sequence ID" value="KAK4243076.1"/>
    <property type="molecule type" value="Genomic_DNA"/>
</dbReference>
<comment type="caution">
    <text evidence="2">The sequence shown here is derived from an EMBL/GenBank/DDBJ whole genome shotgun (WGS) entry which is preliminary data.</text>
</comment>
<name>A0AAN7HAW9_9PEZI</name>
<evidence type="ECO:0000256" key="1">
    <source>
        <dbReference type="SAM" id="SignalP"/>
    </source>
</evidence>
<keyword evidence="1" id="KW-0732">Signal</keyword>
<proteinExistence type="predicted"/>
<feature type="chain" id="PRO_5042830473" evidence="1">
    <location>
        <begin position="20"/>
        <end position="80"/>
    </location>
</feature>
<gene>
    <name evidence="2" type="ORF">C7999DRAFT_36602</name>
</gene>
<protein>
    <submittedName>
        <fullName evidence="2">Uncharacterized protein</fullName>
    </submittedName>
</protein>
<keyword evidence="3" id="KW-1185">Reference proteome</keyword>
<dbReference type="Proteomes" id="UP001303647">
    <property type="component" value="Unassembled WGS sequence"/>
</dbReference>
<dbReference type="AlphaFoldDB" id="A0AAN7HAW9"/>